<feature type="region of interest" description="Disordered" evidence="2">
    <location>
        <begin position="1"/>
        <end position="25"/>
    </location>
</feature>
<name>A0ABP6PR87_9ACTN</name>
<feature type="coiled-coil region" evidence="1">
    <location>
        <begin position="51"/>
        <end position="92"/>
    </location>
</feature>
<dbReference type="Gene3D" id="2.70.70.10">
    <property type="entry name" value="Glucose Permease (Domain IIA)"/>
    <property type="match status" value="1"/>
</dbReference>
<feature type="signal peptide" evidence="3">
    <location>
        <begin position="1"/>
        <end position="47"/>
    </location>
</feature>
<protein>
    <recommendedName>
        <fullName evidence="4">M23ase beta-sheet core domain-containing protein</fullName>
    </recommendedName>
</protein>
<evidence type="ECO:0000256" key="3">
    <source>
        <dbReference type="SAM" id="SignalP"/>
    </source>
</evidence>
<dbReference type="Proteomes" id="UP001499924">
    <property type="component" value="Unassembled WGS sequence"/>
</dbReference>
<evidence type="ECO:0000256" key="1">
    <source>
        <dbReference type="SAM" id="Coils"/>
    </source>
</evidence>
<dbReference type="EMBL" id="BAAAVV010000019">
    <property type="protein sequence ID" value="GAA3184447.1"/>
    <property type="molecule type" value="Genomic_DNA"/>
</dbReference>
<keyword evidence="6" id="KW-1185">Reference proteome</keyword>
<keyword evidence="3" id="KW-0732">Signal</keyword>
<dbReference type="Pfam" id="PF01551">
    <property type="entry name" value="Peptidase_M23"/>
    <property type="match status" value="1"/>
</dbReference>
<comment type="caution">
    <text evidence="5">The sequence shown here is derived from an EMBL/GenBank/DDBJ whole genome shotgun (WGS) entry which is preliminary data.</text>
</comment>
<gene>
    <name evidence="5" type="ORF">GCM10010531_43310</name>
</gene>
<dbReference type="PANTHER" id="PTHR21666">
    <property type="entry name" value="PEPTIDASE-RELATED"/>
    <property type="match status" value="1"/>
</dbReference>
<dbReference type="RefSeq" id="WP_344691277.1">
    <property type="nucleotide sequence ID" value="NZ_BAAAVV010000019.1"/>
</dbReference>
<keyword evidence="1" id="KW-0175">Coiled coil</keyword>
<feature type="domain" description="M23ase beta-sheet core" evidence="4">
    <location>
        <begin position="289"/>
        <end position="380"/>
    </location>
</feature>
<dbReference type="CDD" id="cd12797">
    <property type="entry name" value="M23_peptidase"/>
    <property type="match status" value="1"/>
</dbReference>
<evidence type="ECO:0000313" key="5">
    <source>
        <dbReference type="EMBL" id="GAA3184447.1"/>
    </source>
</evidence>
<reference evidence="6" key="1">
    <citation type="journal article" date="2019" name="Int. J. Syst. Evol. Microbiol.">
        <title>The Global Catalogue of Microorganisms (GCM) 10K type strain sequencing project: providing services to taxonomists for standard genome sequencing and annotation.</title>
        <authorList>
            <consortium name="The Broad Institute Genomics Platform"/>
            <consortium name="The Broad Institute Genome Sequencing Center for Infectious Disease"/>
            <person name="Wu L."/>
            <person name="Ma J."/>
        </authorList>
    </citation>
    <scope>NUCLEOTIDE SEQUENCE [LARGE SCALE GENOMIC DNA]</scope>
    <source>
        <strain evidence="6">JCM 15614</strain>
    </source>
</reference>
<proteinExistence type="predicted"/>
<evidence type="ECO:0000259" key="4">
    <source>
        <dbReference type="Pfam" id="PF01551"/>
    </source>
</evidence>
<feature type="compositionally biased region" description="Low complexity" evidence="2">
    <location>
        <begin position="12"/>
        <end position="25"/>
    </location>
</feature>
<sequence length="400" mass="40655">MATLHIEHSRATTAPRPSRSRLSTPRRVLLVAGVLTGSLLGTHAATAAPGSPAAESENDSLSAQIDQIEERLAAAEETLQRTTVEAEAAGEASRAAQAALGGAQAAAAAAADELAAVRQAVADSQDDVAAIGRQAYMGSDDTFGDVALLLDAESPTELLQQAATLELLGDERTRQLAELEDAEVREAQADRAAREAVAEQDRAAQAAAQAEAAATEQLAAARATYDAAAAEKATLERELQAALGRSGVADPAAAVALAQSTPLLSAAGGAIAPTQGRVTSCYGTRWGAMHNGVDIAAPIGTPVYTPEAGVVLQAGPASGFGLAVAVEHGDGTITLYGHVNQYFVSAGQVVSAGQQIAEVGNRGQSTGPHLHFEVHNGGLYANRVNPTPWLSARGISLGGC</sequence>
<organism evidence="5 6">
    <name type="scientific">Blastococcus jejuensis</name>
    <dbReference type="NCBI Taxonomy" id="351224"/>
    <lineage>
        <taxon>Bacteria</taxon>
        <taxon>Bacillati</taxon>
        <taxon>Actinomycetota</taxon>
        <taxon>Actinomycetes</taxon>
        <taxon>Geodermatophilales</taxon>
        <taxon>Geodermatophilaceae</taxon>
        <taxon>Blastococcus</taxon>
    </lineage>
</organism>
<evidence type="ECO:0000256" key="2">
    <source>
        <dbReference type="SAM" id="MobiDB-lite"/>
    </source>
</evidence>
<feature type="coiled-coil region" evidence="1">
    <location>
        <begin position="165"/>
        <end position="245"/>
    </location>
</feature>
<dbReference type="PANTHER" id="PTHR21666:SF270">
    <property type="entry name" value="MUREIN HYDROLASE ACTIVATOR ENVC"/>
    <property type="match status" value="1"/>
</dbReference>
<dbReference type="InterPro" id="IPR011055">
    <property type="entry name" value="Dup_hybrid_motif"/>
</dbReference>
<evidence type="ECO:0000313" key="6">
    <source>
        <dbReference type="Proteomes" id="UP001499924"/>
    </source>
</evidence>
<dbReference type="SUPFAM" id="SSF51261">
    <property type="entry name" value="Duplicated hybrid motif"/>
    <property type="match status" value="1"/>
</dbReference>
<feature type="compositionally biased region" description="Basic and acidic residues" evidence="2">
    <location>
        <begin position="1"/>
        <end position="10"/>
    </location>
</feature>
<accession>A0ABP6PR87</accession>
<feature type="chain" id="PRO_5045243233" description="M23ase beta-sheet core domain-containing protein" evidence="3">
    <location>
        <begin position="48"/>
        <end position="400"/>
    </location>
</feature>
<dbReference type="InterPro" id="IPR050570">
    <property type="entry name" value="Cell_wall_metabolism_enzyme"/>
</dbReference>
<dbReference type="InterPro" id="IPR016047">
    <property type="entry name" value="M23ase_b-sheet_dom"/>
</dbReference>